<dbReference type="Pfam" id="PF13456">
    <property type="entry name" value="RVT_3"/>
    <property type="match status" value="1"/>
</dbReference>
<dbReference type="EMBL" id="JBBPBN010000029">
    <property type="protein sequence ID" value="KAK9006390.1"/>
    <property type="molecule type" value="Genomic_DNA"/>
</dbReference>
<feature type="transmembrane region" description="Helical" evidence="1">
    <location>
        <begin position="200"/>
        <end position="224"/>
    </location>
</feature>
<dbReference type="Gene3D" id="3.30.420.10">
    <property type="entry name" value="Ribonuclease H-like superfamily/Ribonuclease H"/>
    <property type="match status" value="1"/>
</dbReference>
<protein>
    <recommendedName>
        <fullName evidence="2">RNase H type-1 domain-containing protein</fullName>
    </recommendedName>
</protein>
<dbReference type="PANTHER" id="PTHR47723:SF19">
    <property type="entry name" value="POLYNUCLEOTIDYL TRANSFERASE, RIBONUCLEASE H-LIKE SUPERFAMILY PROTEIN"/>
    <property type="match status" value="1"/>
</dbReference>
<keyword evidence="1" id="KW-0472">Membrane</keyword>
<keyword evidence="1" id="KW-0812">Transmembrane</keyword>
<dbReference type="Proteomes" id="UP001396334">
    <property type="component" value="Unassembled WGS sequence"/>
</dbReference>
<accession>A0ABR2R0E5</accession>
<dbReference type="SUPFAM" id="SSF53098">
    <property type="entry name" value="Ribonuclease H-like"/>
    <property type="match status" value="1"/>
</dbReference>
<keyword evidence="1" id="KW-1133">Transmembrane helix</keyword>
<keyword evidence="4" id="KW-1185">Reference proteome</keyword>
<sequence>MALISKAEALWVSFLRQKYKILSYLPDSITHASCTPLWRSLAHIWDEFRSNISWCVSDGSLVDVWQDIWVPSVGRLCDQVLDSTAPLRYLTFLDFMTPSGSWNLSLLSSIFPVSVAHRILSIRCLSPDGVSNFCRWRWDDWFTISSAYAKCVEHALPPCSNTWNINGSAVILVIPLHVHGVVLANRFFMSYGIAQRRGIFSLPSSGVCYLLIFMLIVWIIGFAAPINSTASRVIAWSQHYSVVSATAHAQHTVRSVAASSWSTPSPPWFCLNTNGSVCSRSNYARSDDVIRDSNGAWIAGFGRGIGIADAFTAELWAIYDGLLLAWQLGLDLVQVQSDCSKAISALSNANAQHGHPTLLWTIHSLCQ</sequence>
<organism evidence="3 4">
    <name type="scientific">Hibiscus sabdariffa</name>
    <name type="common">roselle</name>
    <dbReference type="NCBI Taxonomy" id="183260"/>
    <lineage>
        <taxon>Eukaryota</taxon>
        <taxon>Viridiplantae</taxon>
        <taxon>Streptophyta</taxon>
        <taxon>Embryophyta</taxon>
        <taxon>Tracheophyta</taxon>
        <taxon>Spermatophyta</taxon>
        <taxon>Magnoliopsida</taxon>
        <taxon>eudicotyledons</taxon>
        <taxon>Gunneridae</taxon>
        <taxon>Pentapetalae</taxon>
        <taxon>rosids</taxon>
        <taxon>malvids</taxon>
        <taxon>Malvales</taxon>
        <taxon>Malvaceae</taxon>
        <taxon>Malvoideae</taxon>
        <taxon>Hibiscus</taxon>
    </lineage>
</organism>
<dbReference type="InterPro" id="IPR002156">
    <property type="entry name" value="RNaseH_domain"/>
</dbReference>
<evidence type="ECO:0000259" key="2">
    <source>
        <dbReference type="Pfam" id="PF13456"/>
    </source>
</evidence>
<dbReference type="InterPro" id="IPR053151">
    <property type="entry name" value="RNase_H-like"/>
</dbReference>
<dbReference type="InterPro" id="IPR012337">
    <property type="entry name" value="RNaseH-like_sf"/>
</dbReference>
<dbReference type="InterPro" id="IPR036397">
    <property type="entry name" value="RNaseH_sf"/>
</dbReference>
<dbReference type="PANTHER" id="PTHR47723">
    <property type="entry name" value="OS05G0353850 PROTEIN"/>
    <property type="match status" value="1"/>
</dbReference>
<dbReference type="InterPro" id="IPR044730">
    <property type="entry name" value="RNase_H-like_dom_plant"/>
</dbReference>
<dbReference type="CDD" id="cd06222">
    <property type="entry name" value="RNase_H_like"/>
    <property type="match status" value="1"/>
</dbReference>
<feature type="transmembrane region" description="Helical" evidence="1">
    <location>
        <begin position="169"/>
        <end position="188"/>
    </location>
</feature>
<name>A0ABR2R0E5_9ROSI</name>
<evidence type="ECO:0000256" key="1">
    <source>
        <dbReference type="SAM" id="Phobius"/>
    </source>
</evidence>
<gene>
    <name evidence="3" type="ORF">V6N11_035431</name>
</gene>
<evidence type="ECO:0000313" key="4">
    <source>
        <dbReference type="Proteomes" id="UP001396334"/>
    </source>
</evidence>
<feature type="domain" description="RNase H type-1" evidence="2">
    <location>
        <begin position="272"/>
        <end position="365"/>
    </location>
</feature>
<reference evidence="3 4" key="1">
    <citation type="journal article" date="2024" name="G3 (Bethesda)">
        <title>Genome assembly of Hibiscus sabdariffa L. provides insights into metabolisms of medicinal natural products.</title>
        <authorList>
            <person name="Kim T."/>
        </authorList>
    </citation>
    <scope>NUCLEOTIDE SEQUENCE [LARGE SCALE GENOMIC DNA]</scope>
    <source>
        <strain evidence="3">TK-2024</strain>
        <tissue evidence="3">Old leaves</tissue>
    </source>
</reference>
<evidence type="ECO:0000313" key="3">
    <source>
        <dbReference type="EMBL" id="KAK9006390.1"/>
    </source>
</evidence>
<proteinExistence type="predicted"/>
<comment type="caution">
    <text evidence="3">The sequence shown here is derived from an EMBL/GenBank/DDBJ whole genome shotgun (WGS) entry which is preliminary data.</text>
</comment>